<dbReference type="InterPro" id="IPR053235">
    <property type="entry name" value="Ser_Thr_kinase"/>
</dbReference>
<dbReference type="Proteomes" id="UP000250140">
    <property type="component" value="Unassembled WGS sequence"/>
</dbReference>
<dbReference type="EMBL" id="KV750491">
    <property type="protein sequence ID" value="OCL04501.1"/>
    <property type="molecule type" value="Genomic_DNA"/>
</dbReference>
<evidence type="ECO:0000313" key="2">
    <source>
        <dbReference type="EMBL" id="OCL04501.1"/>
    </source>
</evidence>
<reference evidence="2 3" key="1">
    <citation type="journal article" date="2016" name="Nat. Commun.">
        <title>Ectomycorrhizal ecology is imprinted in the genome of the dominant symbiotic fungus Cenococcum geophilum.</title>
        <authorList>
            <consortium name="DOE Joint Genome Institute"/>
            <person name="Peter M."/>
            <person name="Kohler A."/>
            <person name="Ohm R.A."/>
            <person name="Kuo A."/>
            <person name="Krutzmann J."/>
            <person name="Morin E."/>
            <person name="Arend M."/>
            <person name="Barry K.W."/>
            <person name="Binder M."/>
            <person name="Choi C."/>
            <person name="Clum A."/>
            <person name="Copeland A."/>
            <person name="Grisel N."/>
            <person name="Haridas S."/>
            <person name="Kipfer T."/>
            <person name="LaButti K."/>
            <person name="Lindquist E."/>
            <person name="Lipzen A."/>
            <person name="Maire R."/>
            <person name="Meier B."/>
            <person name="Mihaltcheva S."/>
            <person name="Molinier V."/>
            <person name="Murat C."/>
            <person name="Poggeler S."/>
            <person name="Quandt C.A."/>
            <person name="Sperisen C."/>
            <person name="Tritt A."/>
            <person name="Tisserant E."/>
            <person name="Crous P.W."/>
            <person name="Henrissat B."/>
            <person name="Nehls U."/>
            <person name="Egli S."/>
            <person name="Spatafora J.W."/>
            <person name="Grigoriev I.V."/>
            <person name="Martin F.M."/>
        </authorList>
    </citation>
    <scope>NUCLEOTIDE SEQUENCE [LARGE SCALE GENOMIC DNA]</scope>
    <source>
        <strain evidence="2 3">CBS 207.34</strain>
    </source>
</reference>
<dbReference type="AlphaFoldDB" id="A0A8E2ETB3"/>
<protein>
    <recommendedName>
        <fullName evidence="1">Protein kinase domain-containing protein</fullName>
    </recommendedName>
</protein>
<dbReference type="PROSITE" id="PS50011">
    <property type="entry name" value="PROTEIN_KINASE_DOM"/>
    <property type="match status" value="1"/>
</dbReference>
<name>A0A8E2ETB3_9PEZI</name>
<gene>
    <name evidence="2" type="ORF">AOQ84DRAFT_380531</name>
</gene>
<feature type="domain" description="Protein kinase" evidence="1">
    <location>
        <begin position="1"/>
        <end position="164"/>
    </location>
</feature>
<dbReference type="GO" id="GO:0005737">
    <property type="term" value="C:cytoplasm"/>
    <property type="evidence" value="ECO:0007669"/>
    <property type="project" value="TreeGrafter"/>
</dbReference>
<accession>A0A8E2ETB3</accession>
<dbReference type="GO" id="GO:0005524">
    <property type="term" value="F:ATP binding"/>
    <property type="evidence" value="ECO:0007669"/>
    <property type="project" value="InterPro"/>
</dbReference>
<keyword evidence="3" id="KW-1185">Reference proteome</keyword>
<proteinExistence type="predicted"/>
<sequence>MYWLRSVPLSIRAPEDPEYRVYIADIGLSRSSATQGHSQTEGPTSRTPKYCAPEVYDFNRRGRSADTSSLGCVYLEILTMLLGISLEDLADHLRDDNFDELYHSHPEAIEGWIEKMKLKEWLFLDIMPPGDGSKIDMLDFIHTMLSLDSEKRPSGETLVKYFED</sequence>
<evidence type="ECO:0000313" key="3">
    <source>
        <dbReference type="Proteomes" id="UP000250140"/>
    </source>
</evidence>
<dbReference type="SUPFAM" id="SSF56112">
    <property type="entry name" value="Protein kinase-like (PK-like)"/>
    <property type="match status" value="1"/>
</dbReference>
<dbReference type="GO" id="GO:0004674">
    <property type="term" value="F:protein serine/threonine kinase activity"/>
    <property type="evidence" value="ECO:0007669"/>
    <property type="project" value="TreeGrafter"/>
</dbReference>
<dbReference type="InterPro" id="IPR011009">
    <property type="entry name" value="Kinase-like_dom_sf"/>
</dbReference>
<dbReference type="Gene3D" id="1.10.510.10">
    <property type="entry name" value="Transferase(Phosphotransferase) domain 1"/>
    <property type="match status" value="1"/>
</dbReference>
<evidence type="ECO:0000259" key="1">
    <source>
        <dbReference type="PROSITE" id="PS50011"/>
    </source>
</evidence>
<dbReference type="PANTHER" id="PTHR24361">
    <property type="entry name" value="MITOGEN-ACTIVATED KINASE KINASE KINASE"/>
    <property type="match status" value="1"/>
</dbReference>
<organism evidence="2 3">
    <name type="scientific">Glonium stellatum</name>
    <dbReference type="NCBI Taxonomy" id="574774"/>
    <lineage>
        <taxon>Eukaryota</taxon>
        <taxon>Fungi</taxon>
        <taxon>Dikarya</taxon>
        <taxon>Ascomycota</taxon>
        <taxon>Pezizomycotina</taxon>
        <taxon>Dothideomycetes</taxon>
        <taxon>Pleosporomycetidae</taxon>
        <taxon>Gloniales</taxon>
        <taxon>Gloniaceae</taxon>
        <taxon>Glonium</taxon>
    </lineage>
</organism>
<dbReference type="Pfam" id="PF00069">
    <property type="entry name" value="Pkinase"/>
    <property type="match status" value="1"/>
</dbReference>
<dbReference type="OrthoDB" id="4062651at2759"/>
<dbReference type="InterPro" id="IPR000719">
    <property type="entry name" value="Prot_kinase_dom"/>
</dbReference>